<feature type="non-terminal residue" evidence="2">
    <location>
        <position position="1"/>
    </location>
</feature>
<dbReference type="EMBL" id="NCKU01005199">
    <property type="protein sequence ID" value="RWS04888.1"/>
    <property type="molecule type" value="Genomic_DNA"/>
</dbReference>
<evidence type="ECO:0000259" key="1">
    <source>
        <dbReference type="Pfam" id="PF00134"/>
    </source>
</evidence>
<protein>
    <submittedName>
        <fullName evidence="2">CDK5 and ABL1 enzyme substrate 1-like protein</fullName>
    </submittedName>
</protein>
<dbReference type="PANTHER" id="PTHR22896:SF0">
    <property type="entry name" value="CYCLIN N-TERMINAL DOMAIN-CONTAINING PROTEIN"/>
    <property type="match status" value="1"/>
</dbReference>
<comment type="caution">
    <text evidence="2">The sequence shown here is derived from an EMBL/GenBank/DDBJ whole genome shotgun (WGS) entry which is preliminary data.</text>
</comment>
<dbReference type="PIRSF" id="PIRSF025798">
    <property type="entry name" value="Cables"/>
    <property type="match status" value="1"/>
</dbReference>
<evidence type="ECO:0000313" key="3">
    <source>
        <dbReference type="Proteomes" id="UP000285301"/>
    </source>
</evidence>
<keyword evidence="3" id="KW-1185">Reference proteome</keyword>
<dbReference type="AlphaFoldDB" id="A0A3S3NL65"/>
<proteinExistence type="predicted"/>
<reference evidence="2 3" key="1">
    <citation type="journal article" date="2018" name="Gigascience">
        <title>Genomes of trombidid mites reveal novel predicted allergens and laterally-transferred genes associated with secondary metabolism.</title>
        <authorList>
            <person name="Dong X."/>
            <person name="Chaisiri K."/>
            <person name="Xia D."/>
            <person name="Armstrong S.D."/>
            <person name="Fang Y."/>
            <person name="Donnelly M.J."/>
            <person name="Kadowaki T."/>
            <person name="McGarry J.W."/>
            <person name="Darby A.C."/>
            <person name="Makepeace B.L."/>
        </authorList>
    </citation>
    <scope>NUCLEOTIDE SEQUENCE [LARGE SCALE GENOMIC DNA]</scope>
    <source>
        <strain evidence="2">UoL-WK</strain>
    </source>
</reference>
<dbReference type="CDD" id="cd20556">
    <property type="entry name" value="CYCLIN_CABLES"/>
    <property type="match status" value="1"/>
</dbReference>
<dbReference type="InterPro" id="IPR012388">
    <property type="entry name" value="CABLES1/2"/>
</dbReference>
<dbReference type="STRING" id="1965070.A0A3S3NL65"/>
<dbReference type="InterPro" id="IPR036915">
    <property type="entry name" value="Cyclin-like_sf"/>
</dbReference>
<gene>
    <name evidence="2" type="ORF">B4U79_11753</name>
</gene>
<dbReference type="SUPFAM" id="SSF47954">
    <property type="entry name" value="Cyclin-like"/>
    <property type="match status" value="1"/>
</dbReference>
<dbReference type="PANTHER" id="PTHR22896">
    <property type="entry name" value="CDK5 AND ABL1 ENZYME SUBSTRATE 1"/>
    <property type="match status" value="1"/>
</dbReference>
<dbReference type="GO" id="GO:0051726">
    <property type="term" value="P:regulation of cell cycle"/>
    <property type="evidence" value="ECO:0007669"/>
    <property type="project" value="InterPro"/>
</dbReference>
<sequence>QQSRRRLAAVTFLSNISLDGSHRDTKLGSLRTQEVGKDQSCVEETAHNKENSVFHQKRDAFHLRGAVMSMAPKTISVRELITSHFDYCYPGSVNKTRPRTSSWHAKKEHQIRDERIIFVTGKKTPIAVFSSVPYSRSDGRPDHVGRRRHVSGSRQFSVIANGTDPYDLLSLLGYERPMDGQEISFSDLLLPTTQRQCTQRRCKITFPHSVHDTVEHHHHSLATRCISYEMGVASPKSTFHHLHHQMTAPSTPNETESKDSCEKLQHFSCLSQVYHPNLLDDPELIAGKHSTLLSFPSYVISLIDYVKPSDLKKELNEKFRERFPNTQLTLSKLRSIKREMCKIAKNEAYIYFEKLILKKLINKQNRKLCAGACLLLSAKLNDVKGSELKLLIEKIENVFRVNRKDLHSIEFGVLVALEFSLHLPIWEVLPHYQRLMYET</sequence>
<dbReference type="InterPro" id="IPR006671">
    <property type="entry name" value="Cyclin_N"/>
</dbReference>
<accession>A0A3S3NL65</accession>
<feature type="non-terminal residue" evidence="2">
    <location>
        <position position="439"/>
    </location>
</feature>
<dbReference type="Proteomes" id="UP000285301">
    <property type="component" value="Unassembled WGS sequence"/>
</dbReference>
<feature type="domain" description="Cyclin N-terminal" evidence="1">
    <location>
        <begin position="348"/>
        <end position="421"/>
    </location>
</feature>
<name>A0A3S3NL65_9ACAR</name>
<dbReference type="Pfam" id="PF00134">
    <property type="entry name" value="Cyclin_N"/>
    <property type="match status" value="1"/>
</dbReference>
<evidence type="ECO:0000313" key="2">
    <source>
        <dbReference type="EMBL" id="RWS04888.1"/>
    </source>
</evidence>
<dbReference type="OrthoDB" id="5353095at2759"/>
<dbReference type="Gene3D" id="1.10.472.10">
    <property type="entry name" value="Cyclin-like"/>
    <property type="match status" value="1"/>
</dbReference>
<organism evidence="2 3">
    <name type="scientific">Dinothrombium tinctorium</name>
    <dbReference type="NCBI Taxonomy" id="1965070"/>
    <lineage>
        <taxon>Eukaryota</taxon>
        <taxon>Metazoa</taxon>
        <taxon>Ecdysozoa</taxon>
        <taxon>Arthropoda</taxon>
        <taxon>Chelicerata</taxon>
        <taxon>Arachnida</taxon>
        <taxon>Acari</taxon>
        <taxon>Acariformes</taxon>
        <taxon>Trombidiformes</taxon>
        <taxon>Prostigmata</taxon>
        <taxon>Anystina</taxon>
        <taxon>Parasitengona</taxon>
        <taxon>Trombidioidea</taxon>
        <taxon>Trombidiidae</taxon>
        <taxon>Dinothrombium</taxon>
    </lineage>
</organism>